<dbReference type="RefSeq" id="WP_122099662.1">
    <property type="nucleotide sequence ID" value="NZ_JAMOHS010000028.1"/>
</dbReference>
<organism evidence="1 2">
    <name type="scientific">Pseudomonas songnenensis</name>
    <dbReference type="NCBI Taxonomy" id="1176259"/>
    <lineage>
        <taxon>Bacteria</taxon>
        <taxon>Pseudomonadati</taxon>
        <taxon>Pseudomonadota</taxon>
        <taxon>Gammaproteobacteria</taxon>
        <taxon>Pseudomonadales</taxon>
        <taxon>Pseudomonadaceae</taxon>
        <taxon>Pseudomonas</taxon>
    </lineage>
</organism>
<comment type="caution">
    <text evidence="1">The sequence shown here is derived from an EMBL/GenBank/DDBJ whole genome shotgun (WGS) entry which is preliminary data.</text>
</comment>
<dbReference type="InterPro" id="IPR056209">
    <property type="entry name" value="SU10_adaptor"/>
</dbReference>
<gene>
    <name evidence="1" type="ORF">EA798_16725</name>
</gene>
<name>A0ABX9URB6_9PSED</name>
<evidence type="ECO:0008006" key="3">
    <source>
        <dbReference type="Google" id="ProtNLM"/>
    </source>
</evidence>
<keyword evidence="2" id="KW-1185">Reference proteome</keyword>
<evidence type="ECO:0000313" key="2">
    <source>
        <dbReference type="Proteomes" id="UP000279228"/>
    </source>
</evidence>
<accession>A0ABX9URB6</accession>
<protein>
    <recommendedName>
        <fullName evidence="3">Phage gp6-like head-tail connector protein</fullName>
    </recommendedName>
</protein>
<dbReference type="Proteomes" id="UP000279228">
    <property type="component" value="Unassembled WGS sequence"/>
</dbReference>
<sequence length="187" mass="20601">MNYAQISAKVAQWMNRDDLTARIPDFIELTEERLNRHLRVRQMESTLAVTAIVDNLITPAVDAIDAKALWVPSHERNPLVAQSLESVVSAGGDGIPTMYAWDGANLRFDGAGDVQGVLYVRIPALATATTNWVSEGPWSLYLFGALVEAALYVGDDPSIWQSRFDQALAEVQGNDQRRPGPLVARPR</sequence>
<evidence type="ECO:0000313" key="1">
    <source>
        <dbReference type="EMBL" id="RMH95432.1"/>
    </source>
</evidence>
<reference evidence="1 2" key="1">
    <citation type="submission" date="2018-10" db="EMBL/GenBank/DDBJ databases">
        <title>Pseudomonas songnenensis NEAU-ST5-5(T) genome.</title>
        <authorList>
            <person name="Pengp J."/>
            <person name="Liu Z.-P."/>
        </authorList>
    </citation>
    <scope>NUCLEOTIDE SEQUENCE [LARGE SCALE GENOMIC DNA]</scope>
    <source>
        <strain evidence="1 2">NEAU-ST5-5</strain>
    </source>
</reference>
<dbReference type="EMBL" id="RFFN01000006">
    <property type="protein sequence ID" value="RMH95432.1"/>
    <property type="molecule type" value="Genomic_DNA"/>
</dbReference>
<dbReference type="Pfam" id="PF24175">
    <property type="entry name" value="SU10_adaptor"/>
    <property type="match status" value="1"/>
</dbReference>
<proteinExistence type="predicted"/>